<gene>
    <name evidence="1" type="ORF">g.150290</name>
</gene>
<dbReference type="AlphaFoldDB" id="A0A2S2PIC0"/>
<sequence>MNNLRTGCRKTGPDGRVSCVCFSPAAVLPCSGLPRASFGFFDDTLANVRCGGGTILYYVRSVASRAVLRTPTAWPLSELYRYAIVSPSMPPPPSVSQIHTRAPAASLRFV</sequence>
<organism evidence="1">
    <name type="scientific">Schizaphis graminum</name>
    <name type="common">Green bug aphid</name>
    <dbReference type="NCBI Taxonomy" id="13262"/>
    <lineage>
        <taxon>Eukaryota</taxon>
        <taxon>Metazoa</taxon>
        <taxon>Ecdysozoa</taxon>
        <taxon>Arthropoda</taxon>
        <taxon>Hexapoda</taxon>
        <taxon>Insecta</taxon>
        <taxon>Pterygota</taxon>
        <taxon>Neoptera</taxon>
        <taxon>Paraneoptera</taxon>
        <taxon>Hemiptera</taxon>
        <taxon>Sternorrhyncha</taxon>
        <taxon>Aphidomorpha</taxon>
        <taxon>Aphidoidea</taxon>
        <taxon>Aphididae</taxon>
        <taxon>Aphidini</taxon>
        <taxon>Schizaphis</taxon>
    </lineage>
</organism>
<dbReference type="EMBL" id="GGMR01016571">
    <property type="protein sequence ID" value="MBY29190.1"/>
    <property type="molecule type" value="Transcribed_RNA"/>
</dbReference>
<proteinExistence type="predicted"/>
<name>A0A2S2PIC0_SCHGA</name>
<accession>A0A2S2PIC0</accession>
<reference evidence="1" key="1">
    <citation type="submission" date="2018-04" db="EMBL/GenBank/DDBJ databases">
        <title>Transcriptome of Schizaphis graminum biotype I.</title>
        <authorList>
            <person name="Scully E.D."/>
            <person name="Geib S.M."/>
            <person name="Palmer N.A."/>
            <person name="Koch K."/>
            <person name="Bradshaw J."/>
            <person name="Heng-Moss T."/>
            <person name="Sarath G."/>
        </authorList>
    </citation>
    <scope>NUCLEOTIDE SEQUENCE</scope>
</reference>
<evidence type="ECO:0000313" key="1">
    <source>
        <dbReference type="EMBL" id="MBY29190.1"/>
    </source>
</evidence>
<protein>
    <submittedName>
        <fullName evidence="1">Uncharacterized protein</fullName>
    </submittedName>
</protein>